<feature type="transmembrane region" description="Helical" evidence="1">
    <location>
        <begin position="189"/>
        <end position="210"/>
    </location>
</feature>
<feature type="transmembrane region" description="Helical" evidence="1">
    <location>
        <begin position="290"/>
        <end position="311"/>
    </location>
</feature>
<sequence length="537" mass="59216">MEGAFLNFSRPTFSTTNPAVTHLKSATARFKYRMFTSHGRRPRMDGEEEIDLDRSLRNLLFDGLASQIMFSLLTVSIISSYLASRNASPLLIGLVAATPYLSQLVQIPSAIFAEKFSRKKLSLVSNAVSRISLLAMAFAVLSASDLVMFIAFFAIYNVFKEISTAPWSSWMRDLIPDSIRGQYYSTRMAYGKLVSLFAVLAFTVIFNLLGSATFPLLFSTAFIAGMVSLYFINGIDDVKVGKTGRRSLKAPLKNRNFLKLISGTSLWRFASELALPFYSVYIIAVLKYPVWIVIALTAVSQLSSIYFLRISGRIMDRFGNRPVLALSFTAFSIAAFLFTFTTMPERHLFTLPLLVVIYVLDGFYTSVPGIALMNVVAKISPKGSSASYYALNYVINSVFGAAGSLTGGIVASFFVSANFAVKIDIESSLGFLEVPALHFASYDFLFLISAAISLAAIKMLRLFDEENAKDEQTVKVEMKRAVITDICSLMTAMHIPLPNTSNYVKFANQSGFSALSLNYQPSLEPLPSIPEDLNKGS</sequence>
<dbReference type="Proteomes" id="UP000002199">
    <property type="component" value="Chromosome"/>
</dbReference>
<feature type="transmembrane region" description="Helical" evidence="1">
    <location>
        <begin position="257"/>
        <end position="284"/>
    </location>
</feature>
<dbReference type="InterPro" id="IPR036259">
    <property type="entry name" value="MFS_trans_sf"/>
</dbReference>
<feature type="transmembrane region" description="Helical" evidence="1">
    <location>
        <begin position="133"/>
        <end position="159"/>
    </location>
</feature>
<dbReference type="PhylomeDB" id="O27975"/>
<feature type="domain" description="Major facilitator superfamily (MFS) profile" evidence="2">
    <location>
        <begin position="222"/>
        <end position="537"/>
    </location>
</feature>
<feature type="transmembrane region" description="Helical" evidence="1">
    <location>
        <begin position="355"/>
        <end position="377"/>
    </location>
</feature>
<feature type="transmembrane region" description="Helical" evidence="1">
    <location>
        <begin position="90"/>
        <end position="113"/>
    </location>
</feature>
<dbReference type="EMBL" id="AE000782">
    <property type="protein sequence ID" value="AAB88948.1"/>
    <property type="molecule type" value="Genomic_DNA"/>
</dbReference>
<keyword evidence="1" id="KW-1133">Transmembrane helix</keyword>
<dbReference type="InterPro" id="IPR052528">
    <property type="entry name" value="Sugar_transport-like"/>
</dbReference>
<dbReference type="KEGG" id="afu:AF_2309"/>
<gene>
    <name evidence="3" type="ordered locus">AF_2309</name>
</gene>
<dbReference type="EnsemblBacteria" id="AAB88948">
    <property type="protein sequence ID" value="AAB88948"/>
    <property type="gene ID" value="AF_2309"/>
</dbReference>
<dbReference type="AlphaFoldDB" id="O27975"/>
<dbReference type="SUPFAM" id="SSF103473">
    <property type="entry name" value="MFS general substrate transporter"/>
    <property type="match status" value="1"/>
</dbReference>
<keyword evidence="1" id="KW-0472">Membrane</keyword>
<accession>O27975</accession>
<dbReference type="PROSITE" id="PS50850">
    <property type="entry name" value="MFS"/>
    <property type="match status" value="1"/>
</dbReference>
<dbReference type="PANTHER" id="PTHR23526">
    <property type="entry name" value="INTEGRAL MEMBRANE TRANSPORT PROTEIN-RELATED"/>
    <property type="match status" value="1"/>
</dbReference>
<organism evidence="3 4">
    <name type="scientific">Archaeoglobus fulgidus (strain ATCC 49558 / DSM 4304 / JCM 9628 / NBRC 100126 / VC-16)</name>
    <dbReference type="NCBI Taxonomy" id="224325"/>
    <lineage>
        <taxon>Archaea</taxon>
        <taxon>Methanobacteriati</taxon>
        <taxon>Methanobacteriota</taxon>
        <taxon>Archaeoglobi</taxon>
        <taxon>Archaeoglobales</taxon>
        <taxon>Archaeoglobaceae</taxon>
        <taxon>Archaeoglobus</taxon>
    </lineage>
</organism>
<dbReference type="PANTHER" id="PTHR23526:SF2">
    <property type="entry name" value="MAJOR FACILITATOR SUPERFAMILY (MFS) PROFILE DOMAIN-CONTAINING PROTEIN"/>
    <property type="match status" value="1"/>
</dbReference>
<dbReference type="PaxDb" id="224325-AF_2309"/>
<evidence type="ECO:0000259" key="2">
    <source>
        <dbReference type="PROSITE" id="PS50850"/>
    </source>
</evidence>
<dbReference type="InterPro" id="IPR020846">
    <property type="entry name" value="MFS_dom"/>
</dbReference>
<dbReference type="HOGENOM" id="CLU_025379_0_0_2"/>
<name>O27975_ARCFU</name>
<keyword evidence="4" id="KW-1185">Reference proteome</keyword>
<feature type="transmembrane region" description="Helical" evidence="1">
    <location>
        <begin position="64"/>
        <end position="83"/>
    </location>
</feature>
<protein>
    <submittedName>
        <fullName evidence="3">Conserved hypothetical transmembrane protein</fullName>
    </submittedName>
</protein>
<dbReference type="PIR" id="E69538">
    <property type="entry name" value="E69538"/>
</dbReference>
<dbReference type="Gene3D" id="1.20.1250.20">
    <property type="entry name" value="MFS general substrate transporter like domains"/>
    <property type="match status" value="2"/>
</dbReference>
<keyword evidence="1 3" id="KW-0812">Transmembrane</keyword>
<proteinExistence type="predicted"/>
<feature type="transmembrane region" description="Helical" evidence="1">
    <location>
        <begin position="389"/>
        <end position="416"/>
    </location>
</feature>
<dbReference type="InterPro" id="IPR011701">
    <property type="entry name" value="MFS"/>
</dbReference>
<dbReference type="Pfam" id="PF07690">
    <property type="entry name" value="MFS_1"/>
    <property type="match status" value="1"/>
</dbReference>
<feature type="transmembrane region" description="Helical" evidence="1">
    <location>
        <begin position="216"/>
        <end position="236"/>
    </location>
</feature>
<reference evidence="3 4" key="1">
    <citation type="journal article" date="1997" name="Nature">
        <title>The complete genome sequence of the hyperthermophilic, sulphate-reducing archaeon Archaeoglobus fulgidus.</title>
        <authorList>
            <person name="Klenk H.P."/>
            <person name="Clayton R.A."/>
            <person name="Tomb J."/>
            <person name="White O."/>
            <person name="Nelson K.E."/>
            <person name="Ketchum K.A."/>
            <person name="Dodson R.J."/>
            <person name="Gwinn M."/>
            <person name="Hickey E.K."/>
            <person name="Peterson J.D."/>
            <person name="Richardson D.L."/>
            <person name="Kerlavage A.R."/>
            <person name="Graham D.E."/>
            <person name="Kyrpides N.C."/>
            <person name="Fleischmann R.D."/>
            <person name="Quackenbush J."/>
            <person name="Lee N.H."/>
            <person name="Sutton G.G."/>
            <person name="Gill S."/>
            <person name="Kirkness E.F."/>
            <person name="Dougherty B.A."/>
            <person name="McKenney K."/>
            <person name="Adams M.D."/>
            <person name="Loftus B."/>
            <person name="Peterson S."/>
            <person name="Reich C.I."/>
            <person name="McNeil L.K."/>
            <person name="Badger J.H."/>
            <person name="Glodek A."/>
            <person name="Zhou L."/>
            <person name="Overbeek R."/>
            <person name="Gocayne J.D."/>
            <person name="Weidman J.F."/>
            <person name="McDonald L."/>
            <person name="Utterback T."/>
            <person name="Cotton M.D."/>
            <person name="Spriggs T."/>
            <person name="Artiach P."/>
            <person name="Kaine B.P."/>
            <person name="Sykes S.M."/>
            <person name="Sadow P.W."/>
            <person name="D'Andrea K.P."/>
            <person name="Bowman C."/>
            <person name="Fujii C."/>
            <person name="Garland S.A."/>
            <person name="Mason T.M."/>
            <person name="Olsen G.J."/>
            <person name="Fraser C.M."/>
            <person name="Smith H.O."/>
            <person name="Woese C.R."/>
            <person name="Venter J.C."/>
        </authorList>
    </citation>
    <scope>NUCLEOTIDE SEQUENCE [LARGE SCALE GENOMIC DNA]</scope>
    <source>
        <strain evidence="4">ATCC 49558 / DSM 4304 / JCM 9628 / NBRC 100126 / VC-16</strain>
    </source>
</reference>
<feature type="transmembrane region" description="Helical" evidence="1">
    <location>
        <begin position="323"/>
        <end position="343"/>
    </location>
</feature>
<dbReference type="eggNOG" id="arCOG00141">
    <property type="taxonomic scope" value="Archaea"/>
</dbReference>
<feature type="transmembrane region" description="Helical" evidence="1">
    <location>
        <begin position="436"/>
        <end position="457"/>
    </location>
</feature>
<dbReference type="STRING" id="224325.AF_2309"/>
<dbReference type="GO" id="GO:0022857">
    <property type="term" value="F:transmembrane transporter activity"/>
    <property type="evidence" value="ECO:0007669"/>
    <property type="project" value="InterPro"/>
</dbReference>
<evidence type="ECO:0000313" key="3">
    <source>
        <dbReference type="EMBL" id="AAB88948.1"/>
    </source>
</evidence>
<evidence type="ECO:0000256" key="1">
    <source>
        <dbReference type="SAM" id="Phobius"/>
    </source>
</evidence>
<evidence type="ECO:0000313" key="4">
    <source>
        <dbReference type="Proteomes" id="UP000002199"/>
    </source>
</evidence>